<dbReference type="InterPro" id="IPR029063">
    <property type="entry name" value="SAM-dependent_MTases_sf"/>
</dbReference>
<dbReference type="Gene3D" id="2.30.130.10">
    <property type="entry name" value="PUA domain"/>
    <property type="match status" value="1"/>
</dbReference>
<dbReference type="InterPro" id="IPR002478">
    <property type="entry name" value="PUA"/>
</dbReference>
<evidence type="ECO:0000256" key="6">
    <source>
        <dbReference type="ARBA" id="ARBA00022691"/>
    </source>
</evidence>
<dbReference type="Pfam" id="PF17785">
    <property type="entry name" value="PUA_3"/>
    <property type="match status" value="1"/>
</dbReference>
<dbReference type="SMART" id="SM00359">
    <property type="entry name" value="PUA"/>
    <property type="match status" value="1"/>
</dbReference>
<dbReference type="InterPro" id="IPR036974">
    <property type="entry name" value="PUA_sf"/>
</dbReference>
<gene>
    <name evidence="10" type="ORF">CRP01_01235</name>
</gene>
<name>A0A2D0NLD9_FLAN2</name>
<dbReference type="PROSITE" id="PS50890">
    <property type="entry name" value="PUA"/>
    <property type="match status" value="1"/>
</dbReference>
<evidence type="ECO:0000313" key="10">
    <source>
        <dbReference type="EMBL" id="PHN08563.1"/>
    </source>
</evidence>
<keyword evidence="7" id="KW-0694">RNA-binding</keyword>
<feature type="domain" description="PUA" evidence="9">
    <location>
        <begin position="2"/>
        <end position="85"/>
    </location>
</feature>
<evidence type="ECO:0000256" key="2">
    <source>
        <dbReference type="ARBA" id="ARBA00022490"/>
    </source>
</evidence>
<dbReference type="GO" id="GO:0008168">
    <property type="term" value="F:methyltransferase activity"/>
    <property type="evidence" value="ECO:0007669"/>
    <property type="project" value="UniProtKB-KW"/>
</dbReference>
<comment type="similarity">
    <text evidence="8">Belongs to the methyltransferase superfamily. RlmI family.</text>
</comment>
<comment type="caution">
    <text evidence="10">The sequence shown here is derived from an EMBL/GenBank/DDBJ whole genome shotgun (WGS) entry which is preliminary data.</text>
</comment>
<evidence type="ECO:0000256" key="4">
    <source>
        <dbReference type="ARBA" id="ARBA00022603"/>
    </source>
</evidence>
<dbReference type="InterPro" id="IPR041532">
    <property type="entry name" value="RlmI-like_PUA"/>
</dbReference>
<sequence length="394" mass="44333">MKKIWLKRGKEAAVKRFHPWVFSGAVHRQEDGLEDGDVVEVLDSKENVLGIGHYQDGSITVRILSFTPANIDADFWRERIGQAYQYRQQLGLVDSELTNCYRLVHAAGDRLPGLIVDIYDKTAVIQCHSIGMHRQIDLIAAALQDIYAGKLVAIYDKSEHTLPSMYAAGITNENIFGEARETVVKEYGHSFLVNWESGQKTGFFLDQRENRHLISRYAEGKRVLNAFCYSGGFSVYALAAGAAWVDSVDISETAVQLTERNVALNVDETAQSRHRAIQADVLDFIKEQQDQYDIYILDPPAFAKSKHKRHKAVQAYKRLNAMAMRQMPSGGILFTFSCSKVVDKALFRNTIVAAAMESGRQVRVMHELGQPADHPVNFFHPEGEYLKGLVLQIV</sequence>
<dbReference type="Gene3D" id="3.40.50.150">
    <property type="entry name" value="Vaccinia Virus protein VP39"/>
    <property type="match status" value="1"/>
</dbReference>
<accession>A0A2D0NLD9</accession>
<evidence type="ECO:0000256" key="8">
    <source>
        <dbReference type="ARBA" id="ARBA00038091"/>
    </source>
</evidence>
<dbReference type="EMBL" id="PDUD01000001">
    <property type="protein sequence ID" value="PHN08563.1"/>
    <property type="molecule type" value="Genomic_DNA"/>
</dbReference>
<proteinExistence type="inferred from homology"/>
<protein>
    <submittedName>
        <fullName evidence="10">RlmI/RlmK family 23S rRNA methyltransferase</fullName>
    </submittedName>
</protein>
<dbReference type="Pfam" id="PF10672">
    <property type="entry name" value="Methyltrans_SAM"/>
    <property type="match status" value="1"/>
</dbReference>
<dbReference type="GO" id="GO:0006364">
    <property type="term" value="P:rRNA processing"/>
    <property type="evidence" value="ECO:0007669"/>
    <property type="project" value="UniProtKB-KW"/>
</dbReference>
<reference evidence="10 11" key="1">
    <citation type="submission" date="2017-10" db="EMBL/GenBank/DDBJ databases">
        <title>The draft genome sequence of Lewinella nigricans NBRC 102662.</title>
        <authorList>
            <person name="Wang K."/>
        </authorList>
    </citation>
    <scope>NUCLEOTIDE SEQUENCE [LARGE SCALE GENOMIC DNA]</scope>
    <source>
        <strain evidence="10 11">NBRC 102662</strain>
    </source>
</reference>
<dbReference type="RefSeq" id="WP_099148153.1">
    <property type="nucleotide sequence ID" value="NZ_PDUD01000001.1"/>
</dbReference>
<evidence type="ECO:0000256" key="5">
    <source>
        <dbReference type="ARBA" id="ARBA00022679"/>
    </source>
</evidence>
<dbReference type="GO" id="GO:0003723">
    <property type="term" value="F:RNA binding"/>
    <property type="evidence" value="ECO:0007669"/>
    <property type="project" value="UniProtKB-KW"/>
</dbReference>
<comment type="subcellular location">
    <subcellularLocation>
        <location evidence="1">Cytoplasm</location>
    </subcellularLocation>
</comment>
<keyword evidence="3" id="KW-0698">rRNA processing</keyword>
<dbReference type="CDD" id="cd02440">
    <property type="entry name" value="AdoMet_MTases"/>
    <property type="match status" value="1"/>
</dbReference>
<keyword evidence="11" id="KW-1185">Reference proteome</keyword>
<evidence type="ECO:0000256" key="3">
    <source>
        <dbReference type="ARBA" id="ARBA00022552"/>
    </source>
</evidence>
<dbReference type="PANTHER" id="PTHR42873">
    <property type="entry name" value="RIBOSOMAL RNA LARGE SUBUNIT METHYLTRANSFERASE"/>
    <property type="match status" value="1"/>
</dbReference>
<dbReference type="CDD" id="cd11572">
    <property type="entry name" value="RlmI_M_like"/>
    <property type="match status" value="1"/>
</dbReference>
<dbReference type="Proteomes" id="UP000223913">
    <property type="component" value="Unassembled WGS sequence"/>
</dbReference>
<keyword evidence="6" id="KW-0949">S-adenosyl-L-methionine</keyword>
<dbReference type="AlphaFoldDB" id="A0A2D0NLD9"/>
<dbReference type="GO" id="GO:0005737">
    <property type="term" value="C:cytoplasm"/>
    <property type="evidence" value="ECO:0007669"/>
    <property type="project" value="UniProtKB-SubCell"/>
</dbReference>
<dbReference type="SUPFAM" id="SSF53335">
    <property type="entry name" value="S-adenosyl-L-methionine-dependent methyltransferases"/>
    <property type="match status" value="1"/>
</dbReference>
<keyword evidence="5 10" id="KW-0808">Transferase</keyword>
<organism evidence="10 11">
    <name type="scientific">Flavilitoribacter nigricans (strain ATCC 23147 / DSM 23189 / NBRC 102662 / NCIMB 1420 / SS-2)</name>
    <name type="common">Lewinella nigricans</name>
    <dbReference type="NCBI Taxonomy" id="1122177"/>
    <lineage>
        <taxon>Bacteria</taxon>
        <taxon>Pseudomonadati</taxon>
        <taxon>Bacteroidota</taxon>
        <taxon>Saprospiria</taxon>
        <taxon>Saprospirales</taxon>
        <taxon>Lewinellaceae</taxon>
        <taxon>Flavilitoribacter</taxon>
    </lineage>
</organism>
<dbReference type="SUPFAM" id="SSF88697">
    <property type="entry name" value="PUA domain-like"/>
    <property type="match status" value="1"/>
</dbReference>
<evidence type="ECO:0000259" key="9">
    <source>
        <dbReference type="SMART" id="SM00359"/>
    </source>
</evidence>
<dbReference type="GO" id="GO:0032259">
    <property type="term" value="P:methylation"/>
    <property type="evidence" value="ECO:0007669"/>
    <property type="project" value="UniProtKB-KW"/>
</dbReference>
<evidence type="ECO:0000256" key="1">
    <source>
        <dbReference type="ARBA" id="ARBA00004496"/>
    </source>
</evidence>
<dbReference type="InterPro" id="IPR015947">
    <property type="entry name" value="PUA-like_sf"/>
</dbReference>
<dbReference type="CDD" id="cd21153">
    <property type="entry name" value="PUA_RlmI"/>
    <property type="match status" value="1"/>
</dbReference>
<dbReference type="InterPro" id="IPR019614">
    <property type="entry name" value="SAM-dep_methyl-trfase"/>
</dbReference>
<dbReference type="Gene3D" id="3.30.750.80">
    <property type="entry name" value="RNA methyltransferase domain (HRMD) like"/>
    <property type="match status" value="1"/>
</dbReference>
<dbReference type="PANTHER" id="PTHR42873:SF1">
    <property type="entry name" value="S-ADENOSYLMETHIONINE-DEPENDENT METHYLTRANSFERASE DOMAIN-CONTAINING PROTEIN"/>
    <property type="match status" value="1"/>
</dbReference>
<keyword evidence="2" id="KW-0963">Cytoplasm</keyword>
<evidence type="ECO:0000313" key="11">
    <source>
        <dbReference type="Proteomes" id="UP000223913"/>
    </source>
</evidence>
<dbReference type="OrthoDB" id="9805492at2"/>
<evidence type="ECO:0000256" key="7">
    <source>
        <dbReference type="ARBA" id="ARBA00022884"/>
    </source>
</evidence>
<keyword evidence="4 10" id="KW-0489">Methyltransferase</keyword>